<evidence type="ECO:0000313" key="1">
    <source>
        <dbReference type="EMBL" id="OMD46908.1"/>
    </source>
</evidence>
<reference evidence="1 2" key="1">
    <citation type="submission" date="2016-10" db="EMBL/GenBank/DDBJ databases">
        <title>Paenibacillus species isolates.</title>
        <authorList>
            <person name="Beno S.M."/>
        </authorList>
    </citation>
    <scope>NUCLEOTIDE SEQUENCE [LARGE SCALE GENOMIC DNA]</scope>
    <source>
        <strain evidence="1 2">FSL H7-0744</strain>
    </source>
</reference>
<dbReference type="EMBL" id="MPTB01000018">
    <property type="protein sequence ID" value="OMD46908.1"/>
    <property type="molecule type" value="Genomic_DNA"/>
</dbReference>
<dbReference type="Proteomes" id="UP000187412">
    <property type="component" value="Unassembled WGS sequence"/>
</dbReference>
<organism evidence="1 2">
    <name type="scientific">Paenibacillus borealis</name>
    <dbReference type="NCBI Taxonomy" id="160799"/>
    <lineage>
        <taxon>Bacteria</taxon>
        <taxon>Bacillati</taxon>
        <taxon>Bacillota</taxon>
        <taxon>Bacilli</taxon>
        <taxon>Bacillales</taxon>
        <taxon>Paenibacillaceae</taxon>
        <taxon>Paenibacillus</taxon>
    </lineage>
</organism>
<sequence>MHFLQQSAPKSAAKQLLLHSIQQNLAEKGAFARKCRNLLHEIQQNADHLREMSNLLHKIHSSKKCTLEINLTLLILDSAYIHLIEPHSQYPDNAVA</sequence>
<gene>
    <name evidence="1" type="ORF">BSK56_15580</name>
</gene>
<evidence type="ECO:0000313" key="2">
    <source>
        <dbReference type="Proteomes" id="UP000187412"/>
    </source>
</evidence>
<comment type="caution">
    <text evidence="1">The sequence shown here is derived from an EMBL/GenBank/DDBJ whole genome shotgun (WGS) entry which is preliminary data.</text>
</comment>
<protein>
    <submittedName>
        <fullName evidence="1">Uncharacterized protein</fullName>
    </submittedName>
</protein>
<accession>A0ABX3H8X5</accession>
<name>A0ABX3H8X5_PAEBO</name>
<keyword evidence="2" id="KW-1185">Reference proteome</keyword>
<proteinExistence type="predicted"/>